<dbReference type="GO" id="GO:0004672">
    <property type="term" value="F:protein kinase activity"/>
    <property type="evidence" value="ECO:0007669"/>
    <property type="project" value="InterPro"/>
</dbReference>
<dbReference type="PANTHER" id="PTHR44167:SF24">
    <property type="entry name" value="SERINE_THREONINE-PROTEIN KINASE CHK2"/>
    <property type="match status" value="1"/>
</dbReference>
<proteinExistence type="predicted"/>
<accession>A0A1E7F9J0</accession>
<dbReference type="Proteomes" id="UP000095751">
    <property type="component" value="Unassembled WGS sequence"/>
</dbReference>
<organism evidence="2 3">
    <name type="scientific">Fragilariopsis cylindrus CCMP1102</name>
    <dbReference type="NCBI Taxonomy" id="635003"/>
    <lineage>
        <taxon>Eukaryota</taxon>
        <taxon>Sar</taxon>
        <taxon>Stramenopiles</taxon>
        <taxon>Ochrophyta</taxon>
        <taxon>Bacillariophyta</taxon>
        <taxon>Bacillariophyceae</taxon>
        <taxon>Bacillariophycidae</taxon>
        <taxon>Bacillariales</taxon>
        <taxon>Bacillariaceae</taxon>
        <taxon>Fragilariopsis</taxon>
    </lineage>
</organism>
<dbReference type="InterPro" id="IPR008271">
    <property type="entry name" value="Ser/Thr_kinase_AS"/>
</dbReference>
<dbReference type="InterPro" id="IPR000719">
    <property type="entry name" value="Prot_kinase_dom"/>
</dbReference>
<feature type="domain" description="Protein kinase" evidence="1">
    <location>
        <begin position="1"/>
        <end position="374"/>
    </location>
</feature>
<dbReference type="Pfam" id="PF00069">
    <property type="entry name" value="Pkinase"/>
    <property type="match status" value="1"/>
</dbReference>
<sequence length="374" mass="42444">MAVERLRNKRDVKNAFRGVHIPELIQHQRKLVDTNNYDNNDDYDNDGDLFESILGWWIQSSNVPEYVKGRHVFVPAGNDHRQVDISSLKRTQNEPEKNFIGSRWMISFKPVYETDLKRFIQNSPVLYPITETKNTATSSKLLSTSSSSLSSTWTEPNLMKFVREIIHAGKLVHESGIVHRDIKPKNIMMMLPLSSTTGEPKWMRPVIIDFGFSEFGRPVSVKGQKKAKKEICAVQPGQLKGEVEYVLAEDLANYRGCQRGDTYAMGKTLYELIFGSSTTSFLFSATDKQDQQQQEVGTSGNPLIMLSLDEAKLQNEKFRSHIFGDDAGKESRFYLSQDAADCILSVIRGLCRQKDPLSFAEADHILSFYISSLL</sequence>
<dbReference type="SUPFAM" id="SSF56112">
    <property type="entry name" value="Protein kinase-like (PK-like)"/>
    <property type="match status" value="1"/>
</dbReference>
<evidence type="ECO:0000313" key="3">
    <source>
        <dbReference type="Proteomes" id="UP000095751"/>
    </source>
</evidence>
<name>A0A1E7F9J0_9STRA</name>
<dbReference type="OrthoDB" id="5979581at2759"/>
<evidence type="ECO:0000259" key="1">
    <source>
        <dbReference type="PROSITE" id="PS50011"/>
    </source>
</evidence>
<dbReference type="SMART" id="SM00220">
    <property type="entry name" value="S_TKc"/>
    <property type="match status" value="1"/>
</dbReference>
<dbReference type="Gene3D" id="1.10.510.10">
    <property type="entry name" value="Transferase(Phosphotransferase) domain 1"/>
    <property type="match status" value="1"/>
</dbReference>
<dbReference type="PROSITE" id="PS50011">
    <property type="entry name" value="PROTEIN_KINASE_DOM"/>
    <property type="match status" value="1"/>
</dbReference>
<dbReference type="PANTHER" id="PTHR44167">
    <property type="entry name" value="OVARIAN-SPECIFIC SERINE/THREONINE-PROTEIN KINASE LOK-RELATED"/>
    <property type="match status" value="1"/>
</dbReference>
<dbReference type="InterPro" id="IPR011009">
    <property type="entry name" value="Kinase-like_dom_sf"/>
</dbReference>
<dbReference type="InParanoid" id="A0A1E7F9J0"/>
<protein>
    <recommendedName>
        <fullName evidence="1">Protein kinase domain-containing protein</fullName>
    </recommendedName>
</protein>
<gene>
    <name evidence="2" type="ORF">FRACYDRAFT_241237</name>
</gene>
<evidence type="ECO:0000313" key="2">
    <source>
        <dbReference type="EMBL" id="OEU14685.1"/>
    </source>
</evidence>
<keyword evidence="3" id="KW-1185">Reference proteome</keyword>
<dbReference type="EMBL" id="KV784360">
    <property type="protein sequence ID" value="OEU14685.1"/>
    <property type="molecule type" value="Genomic_DNA"/>
</dbReference>
<dbReference type="KEGG" id="fcy:FRACYDRAFT_241237"/>
<dbReference type="PROSITE" id="PS00108">
    <property type="entry name" value="PROTEIN_KINASE_ST"/>
    <property type="match status" value="1"/>
</dbReference>
<reference evidence="2 3" key="1">
    <citation type="submission" date="2016-09" db="EMBL/GenBank/DDBJ databases">
        <title>Extensive genetic diversity and differential bi-allelic expression allows diatom success in the polar Southern Ocean.</title>
        <authorList>
            <consortium name="DOE Joint Genome Institute"/>
            <person name="Mock T."/>
            <person name="Otillar R.P."/>
            <person name="Strauss J."/>
            <person name="Dupont C."/>
            <person name="Frickenhaus S."/>
            <person name="Maumus F."/>
            <person name="Mcmullan M."/>
            <person name="Sanges R."/>
            <person name="Schmutz J."/>
            <person name="Toseland A."/>
            <person name="Valas R."/>
            <person name="Veluchamy A."/>
            <person name="Ward B.J."/>
            <person name="Allen A."/>
            <person name="Barry K."/>
            <person name="Falciatore A."/>
            <person name="Ferrante M."/>
            <person name="Fortunato A.E."/>
            <person name="Gloeckner G."/>
            <person name="Gruber A."/>
            <person name="Hipkin R."/>
            <person name="Janech M."/>
            <person name="Kroth P."/>
            <person name="Leese F."/>
            <person name="Lindquist E."/>
            <person name="Lyon B.R."/>
            <person name="Martin J."/>
            <person name="Mayer C."/>
            <person name="Parker M."/>
            <person name="Quesneville H."/>
            <person name="Raymond J."/>
            <person name="Uhlig C."/>
            <person name="Valentin K.U."/>
            <person name="Worden A.Z."/>
            <person name="Armbrust E.V."/>
            <person name="Bowler C."/>
            <person name="Green B."/>
            <person name="Moulton V."/>
            <person name="Van Oosterhout C."/>
            <person name="Grigoriev I."/>
        </authorList>
    </citation>
    <scope>NUCLEOTIDE SEQUENCE [LARGE SCALE GENOMIC DNA]</scope>
    <source>
        <strain evidence="2 3">CCMP1102</strain>
    </source>
</reference>
<dbReference type="AlphaFoldDB" id="A0A1E7F9J0"/>
<dbReference type="GO" id="GO:0005524">
    <property type="term" value="F:ATP binding"/>
    <property type="evidence" value="ECO:0007669"/>
    <property type="project" value="InterPro"/>
</dbReference>